<dbReference type="GO" id="GO:0045743">
    <property type="term" value="P:positive regulation of fibroblast growth factor receptor signaling pathway"/>
    <property type="evidence" value="ECO:0007669"/>
    <property type="project" value="Ensembl"/>
</dbReference>
<evidence type="ECO:0000256" key="1">
    <source>
        <dbReference type="ARBA" id="ARBA00004613"/>
    </source>
</evidence>
<evidence type="ECO:0000313" key="9">
    <source>
        <dbReference type="Proteomes" id="UP000081671"/>
    </source>
</evidence>
<dbReference type="OrthoDB" id="8875908at2759"/>
<evidence type="ECO:0000256" key="4">
    <source>
        <dbReference type="ARBA" id="ARBA00022729"/>
    </source>
</evidence>
<dbReference type="FunCoup" id="A0A1S3ELG4">
    <property type="interactions" value="63"/>
</dbReference>
<dbReference type="GO" id="GO:1903589">
    <property type="term" value="P:positive regulation of blood vessel endothelial cell proliferation involved in sprouting angiogenesis"/>
    <property type="evidence" value="ECO:0007669"/>
    <property type="project" value="Ensembl"/>
</dbReference>
<dbReference type="GeneID" id="105980133"/>
<dbReference type="PANTHER" id="PTHR15258:SF2">
    <property type="entry name" value="FIBROBLAST GROWTH FACTOR-BINDING PROTEIN 1"/>
    <property type="match status" value="1"/>
</dbReference>
<dbReference type="GO" id="GO:2000288">
    <property type="term" value="P:positive regulation of myoblast proliferation"/>
    <property type="evidence" value="ECO:0007669"/>
    <property type="project" value="Ensembl"/>
</dbReference>
<accession>A0A1S3ELG4</accession>
<dbReference type="GO" id="GO:0017134">
    <property type="term" value="F:fibroblast growth factor binding"/>
    <property type="evidence" value="ECO:0007669"/>
    <property type="project" value="Ensembl"/>
</dbReference>
<feature type="chain" id="PRO_5010356580" evidence="8">
    <location>
        <begin position="21"/>
        <end position="237"/>
    </location>
</feature>
<dbReference type="InParanoid" id="A0A1S3ELG4"/>
<reference evidence="10" key="1">
    <citation type="submission" date="2025-08" db="UniProtKB">
        <authorList>
            <consortium name="RefSeq"/>
        </authorList>
    </citation>
    <scope>IDENTIFICATION</scope>
    <source>
        <tissue evidence="10">Kidney</tissue>
    </source>
</reference>
<dbReference type="GO" id="GO:0090050">
    <property type="term" value="P:positive regulation of cell migration involved in sprouting angiogenesis"/>
    <property type="evidence" value="ECO:0007669"/>
    <property type="project" value="Ensembl"/>
</dbReference>
<sequence>MRVHGLTLLSVLFLAAQVLSEKGRHGAKSAEHRISDRHPSGPLGKAQSQQRSRASKSMTNGKFVTKDQATCRWAVSEQEQGITLKVECTGTDQESSCVFAGNPTECLRHHKEKVYWKQIVRTLRKEKNICGNNSKSVLKTRVCRKKFPESILKLISPPLLDNMKPRKEEEELLPREPDKVEEDISSPAVTLTMTIQDTECADDPEVANQRRIALAFCGESWSSICSFFLSMFQATSC</sequence>
<feature type="compositionally biased region" description="Basic and acidic residues" evidence="7">
    <location>
        <begin position="24"/>
        <end position="39"/>
    </location>
</feature>
<evidence type="ECO:0000256" key="2">
    <source>
        <dbReference type="ARBA" id="ARBA00008326"/>
    </source>
</evidence>
<evidence type="ECO:0000313" key="10">
    <source>
        <dbReference type="RefSeq" id="XP_012864327.1"/>
    </source>
</evidence>
<keyword evidence="3" id="KW-0964">Secreted</keyword>
<gene>
    <name evidence="10" type="primary">LOC105980133</name>
</gene>
<dbReference type="Proteomes" id="UP000081671">
    <property type="component" value="Unplaced"/>
</dbReference>
<organism evidence="9 10">
    <name type="scientific">Dipodomys ordii</name>
    <name type="common">Ord's kangaroo rat</name>
    <dbReference type="NCBI Taxonomy" id="10020"/>
    <lineage>
        <taxon>Eukaryota</taxon>
        <taxon>Metazoa</taxon>
        <taxon>Chordata</taxon>
        <taxon>Craniata</taxon>
        <taxon>Vertebrata</taxon>
        <taxon>Euteleostomi</taxon>
        <taxon>Mammalia</taxon>
        <taxon>Eutheria</taxon>
        <taxon>Euarchontoglires</taxon>
        <taxon>Glires</taxon>
        <taxon>Rodentia</taxon>
        <taxon>Castorimorpha</taxon>
        <taxon>Heteromyidae</taxon>
        <taxon>Dipodomyinae</taxon>
        <taxon>Dipodomys</taxon>
    </lineage>
</organism>
<dbReference type="STRING" id="10020.ENSDORP00000003582"/>
<dbReference type="GO" id="GO:0009986">
    <property type="term" value="C:cell surface"/>
    <property type="evidence" value="ECO:0007669"/>
    <property type="project" value="Ensembl"/>
</dbReference>
<keyword evidence="4 8" id="KW-0732">Signal</keyword>
<keyword evidence="6" id="KW-0340">Growth factor binding</keyword>
<proteinExistence type="inferred from homology"/>
<dbReference type="KEGG" id="dord:105980133"/>
<comment type="subcellular location">
    <subcellularLocation>
        <location evidence="1">Secreted</location>
    </subcellularLocation>
</comment>
<evidence type="ECO:0000256" key="6">
    <source>
        <dbReference type="ARBA" id="ARBA00023183"/>
    </source>
</evidence>
<dbReference type="GO" id="GO:0005576">
    <property type="term" value="C:extracellular region"/>
    <property type="evidence" value="ECO:0007669"/>
    <property type="project" value="UniProtKB-SubCell"/>
</dbReference>
<evidence type="ECO:0000256" key="5">
    <source>
        <dbReference type="ARBA" id="ARBA00023157"/>
    </source>
</evidence>
<keyword evidence="9" id="KW-1185">Reference proteome</keyword>
<protein>
    <submittedName>
        <fullName evidence="10">Fibroblast growth factor-binding protein 1-like</fullName>
    </submittedName>
</protein>
<dbReference type="GO" id="GO:0007267">
    <property type="term" value="P:cell-cell signaling"/>
    <property type="evidence" value="ECO:0007669"/>
    <property type="project" value="TreeGrafter"/>
</dbReference>
<dbReference type="OMA" id="VYWKQIG"/>
<keyword evidence="5" id="KW-1015">Disulfide bond</keyword>
<dbReference type="AlphaFoldDB" id="A0A1S3ELG4"/>
<evidence type="ECO:0000256" key="8">
    <source>
        <dbReference type="SAM" id="SignalP"/>
    </source>
</evidence>
<dbReference type="GO" id="GO:0008543">
    <property type="term" value="P:fibroblast growth factor receptor signaling pathway"/>
    <property type="evidence" value="ECO:0007669"/>
    <property type="project" value="Ensembl"/>
</dbReference>
<dbReference type="Pfam" id="PF06473">
    <property type="entry name" value="FGF-BP1"/>
    <property type="match status" value="1"/>
</dbReference>
<dbReference type="PANTHER" id="PTHR15258">
    <property type="entry name" value="FGF BINDING PROTEIN-RELATED"/>
    <property type="match status" value="1"/>
</dbReference>
<comment type="similarity">
    <text evidence="2">Belongs to the fibroblast growth factor-binding protein family.</text>
</comment>
<name>A0A1S3ELG4_DIPOR</name>
<dbReference type="RefSeq" id="XP_012864327.1">
    <property type="nucleotide sequence ID" value="XM_013008873.1"/>
</dbReference>
<feature type="signal peptide" evidence="8">
    <location>
        <begin position="1"/>
        <end position="20"/>
    </location>
</feature>
<evidence type="ECO:0000256" key="3">
    <source>
        <dbReference type="ARBA" id="ARBA00022525"/>
    </source>
</evidence>
<feature type="compositionally biased region" description="Low complexity" evidence="7">
    <location>
        <begin position="45"/>
        <end position="57"/>
    </location>
</feature>
<feature type="region of interest" description="Disordered" evidence="7">
    <location>
        <begin position="24"/>
        <end position="61"/>
    </location>
</feature>
<dbReference type="InterPro" id="IPR010510">
    <property type="entry name" value="FGF1-bd"/>
</dbReference>
<evidence type="ECO:0000256" key="7">
    <source>
        <dbReference type="SAM" id="MobiDB-lite"/>
    </source>
</evidence>
<dbReference type="GO" id="GO:0051450">
    <property type="term" value="P:myoblast proliferation"/>
    <property type="evidence" value="ECO:0007669"/>
    <property type="project" value="Ensembl"/>
</dbReference>